<gene>
    <name evidence="2" type="ORF">I6J05_09945</name>
</gene>
<feature type="transmembrane region" description="Helical" evidence="1">
    <location>
        <begin position="130"/>
        <end position="161"/>
    </location>
</feature>
<dbReference type="PANTHER" id="PTHR34980:SF2">
    <property type="entry name" value="INNER MEMBRANE PROTEIN YHAH-RELATED"/>
    <property type="match status" value="1"/>
</dbReference>
<name>A0AB37H146_9STAP</name>
<evidence type="ECO:0000313" key="2">
    <source>
        <dbReference type="EMBL" id="QQS82224.1"/>
    </source>
</evidence>
<keyword evidence="3" id="KW-1185">Reference proteome</keyword>
<organism evidence="2 3">
    <name type="scientific">Staphylococcus condimenti</name>
    <dbReference type="NCBI Taxonomy" id="70255"/>
    <lineage>
        <taxon>Bacteria</taxon>
        <taxon>Bacillati</taxon>
        <taxon>Bacillota</taxon>
        <taxon>Bacilli</taxon>
        <taxon>Bacillales</taxon>
        <taxon>Staphylococcaceae</taxon>
        <taxon>Staphylococcus</taxon>
    </lineage>
</organism>
<keyword evidence="1" id="KW-0472">Membrane</keyword>
<sequence>MKEQANFAQCFGLFWKNYFNFKGCATRREYWFTIAWLAIITIPVMLIGLFGLITFLTGISLIFGGALFLFITMFYFLASFVLLIPVLTLIIRRFHDSGKSMLLPILFTVMLMTIPYLPDLTFNQFGAGDITFLSFLFLVFHISFIPITIALGIYIFVVTLLPSKREKNKYCKIMLVNKHIEGKRKVTSFSKTLE</sequence>
<dbReference type="PANTHER" id="PTHR34980">
    <property type="entry name" value="INNER MEMBRANE PROTEIN-RELATED-RELATED"/>
    <property type="match status" value="1"/>
</dbReference>
<dbReference type="AlphaFoldDB" id="A0AB37H146"/>
<dbReference type="KEGG" id="scv:A4G25_08580"/>
<evidence type="ECO:0000256" key="1">
    <source>
        <dbReference type="SAM" id="Phobius"/>
    </source>
</evidence>
<proteinExistence type="predicted"/>
<dbReference type="Pfam" id="PF05656">
    <property type="entry name" value="DUF805"/>
    <property type="match status" value="1"/>
</dbReference>
<feature type="transmembrane region" description="Helical" evidence="1">
    <location>
        <begin position="30"/>
        <end position="56"/>
    </location>
</feature>
<dbReference type="RefSeq" id="WP_047132116.1">
    <property type="nucleotide sequence ID" value="NZ_CP015114.1"/>
</dbReference>
<feature type="transmembrane region" description="Helical" evidence="1">
    <location>
        <begin position="62"/>
        <end position="89"/>
    </location>
</feature>
<keyword evidence="1" id="KW-0812">Transmembrane</keyword>
<dbReference type="GO" id="GO:0005886">
    <property type="term" value="C:plasma membrane"/>
    <property type="evidence" value="ECO:0007669"/>
    <property type="project" value="TreeGrafter"/>
</dbReference>
<protein>
    <submittedName>
        <fullName evidence="2">DUF805 domain-containing protein</fullName>
    </submittedName>
</protein>
<dbReference type="InterPro" id="IPR008523">
    <property type="entry name" value="DUF805"/>
</dbReference>
<accession>A0AB37H146</accession>
<evidence type="ECO:0000313" key="3">
    <source>
        <dbReference type="Proteomes" id="UP000595942"/>
    </source>
</evidence>
<keyword evidence="1" id="KW-1133">Transmembrane helix</keyword>
<dbReference type="Proteomes" id="UP000595942">
    <property type="component" value="Chromosome"/>
</dbReference>
<feature type="transmembrane region" description="Helical" evidence="1">
    <location>
        <begin position="101"/>
        <end position="118"/>
    </location>
</feature>
<reference evidence="2 3" key="1">
    <citation type="submission" date="2021-01" db="EMBL/GenBank/DDBJ databases">
        <title>FDA dAtabase for Regulatory Grade micrObial Sequences (FDA-ARGOS): Supporting development and validation of Infectious Disease Dx tests.</title>
        <authorList>
            <person name="Sproer C."/>
            <person name="Gronow S."/>
            <person name="Severitt S."/>
            <person name="Schroder I."/>
            <person name="Tallon L."/>
            <person name="Sadzewicz L."/>
            <person name="Zhao X."/>
            <person name="Boylan J."/>
            <person name="Ott S."/>
            <person name="Bowen H."/>
            <person name="Vavikolanu K."/>
            <person name="Mehta A."/>
            <person name="Aluvathingal J."/>
            <person name="Nadendla S."/>
            <person name="Lowell S."/>
            <person name="Myers T."/>
            <person name="Yan Y."/>
            <person name="Sichtig H."/>
        </authorList>
    </citation>
    <scope>NUCLEOTIDE SEQUENCE [LARGE SCALE GENOMIC DNA]</scope>
    <source>
        <strain evidence="2 3">FDAARGOS_1148</strain>
    </source>
</reference>
<dbReference type="GeneID" id="93725407"/>
<dbReference type="EMBL" id="CP068073">
    <property type="protein sequence ID" value="QQS82224.1"/>
    <property type="molecule type" value="Genomic_DNA"/>
</dbReference>